<organism evidence="1 2">
    <name type="scientific">Breznakia pachnodae</name>
    <dbReference type="NCBI Taxonomy" id="265178"/>
    <lineage>
        <taxon>Bacteria</taxon>
        <taxon>Bacillati</taxon>
        <taxon>Bacillota</taxon>
        <taxon>Erysipelotrichia</taxon>
        <taxon>Erysipelotrichales</taxon>
        <taxon>Erysipelotrichaceae</taxon>
        <taxon>Breznakia</taxon>
    </lineage>
</organism>
<dbReference type="EMBL" id="JAUSUR010000004">
    <property type="protein sequence ID" value="MDQ0361586.1"/>
    <property type="molecule type" value="Genomic_DNA"/>
</dbReference>
<accession>A0ABU0E433</accession>
<gene>
    <name evidence="1" type="ORF">J2S15_002336</name>
</gene>
<protein>
    <submittedName>
        <fullName evidence="1">Uncharacterized protein</fullName>
    </submittedName>
</protein>
<dbReference type="RefSeq" id="WP_307408445.1">
    <property type="nucleotide sequence ID" value="NZ_JAUSUR010000004.1"/>
</dbReference>
<name>A0ABU0E433_9FIRM</name>
<sequence>MNYSEAASQLRELKKNRKKMPTKEVLQNLIRIIGTHPDAISIFGDMRWINTNQMQRLRENGVSGWGLAQTVLKQMEIRTTNSMELSIKMFGYNKPITPADLDNYIDIVATRVQQQKEYTEVANKLHNQSIDDNIQEEDMTMDELGEFY</sequence>
<dbReference type="Proteomes" id="UP001230220">
    <property type="component" value="Unassembled WGS sequence"/>
</dbReference>
<evidence type="ECO:0000313" key="2">
    <source>
        <dbReference type="Proteomes" id="UP001230220"/>
    </source>
</evidence>
<reference evidence="1 2" key="1">
    <citation type="submission" date="2023-07" db="EMBL/GenBank/DDBJ databases">
        <title>Genomic Encyclopedia of Type Strains, Phase IV (KMG-IV): sequencing the most valuable type-strain genomes for metagenomic binning, comparative biology and taxonomic classification.</title>
        <authorList>
            <person name="Goeker M."/>
        </authorList>
    </citation>
    <scope>NUCLEOTIDE SEQUENCE [LARGE SCALE GENOMIC DNA]</scope>
    <source>
        <strain evidence="1 2">DSM 16784</strain>
    </source>
</reference>
<keyword evidence="2" id="KW-1185">Reference proteome</keyword>
<comment type="caution">
    <text evidence="1">The sequence shown here is derived from an EMBL/GenBank/DDBJ whole genome shotgun (WGS) entry which is preliminary data.</text>
</comment>
<evidence type="ECO:0000313" key="1">
    <source>
        <dbReference type="EMBL" id="MDQ0361586.1"/>
    </source>
</evidence>
<proteinExistence type="predicted"/>